<dbReference type="AlphaFoldDB" id="A0A2T0SLN4"/>
<keyword evidence="4" id="KW-1185">Reference proteome</keyword>
<dbReference type="EMBL" id="PVTF01000017">
    <property type="protein sequence ID" value="PRY34315.1"/>
    <property type="molecule type" value="Genomic_DNA"/>
</dbReference>
<evidence type="ECO:0000313" key="3">
    <source>
        <dbReference type="EMBL" id="PRY34315.1"/>
    </source>
</evidence>
<evidence type="ECO:0000313" key="4">
    <source>
        <dbReference type="Proteomes" id="UP000239494"/>
    </source>
</evidence>
<dbReference type="Proteomes" id="UP000239494">
    <property type="component" value="Unassembled WGS sequence"/>
</dbReference>
<sequence length="548" mass="55013">MRVIRALTAALLAATGLTALPGAAASAAPGVPNAPVVVFTEDFENNQGATPILLPAYVNTAGRHYTADPAWLVACNGLVASLQQPANDPTGGQCGGRWPDVKRMAGDLGQWAGGDRATNHALSAYTEANPGANKVQFETTQPIALSATNRFLTFSVDAAEQNCYALHALLAFYLLDGPTAIPAFTTPIETCAHPAQVVNGTSVGTFASDKPVLFSGSSLGIRLVNLQGSGTGNDAAVDNIRVLDVTPRLDVSFSPASAEVNTPATLTYTVTNTTELAVKAGWSFFGVLPNGLRTTAPPTTDCADATTTAAPGATAVSVEATLATGQTSCHVSVPVTATRAGTYTTCAADITQAVGLNPPGCASVTFVPPVLKFDAHAHGGKLTSPLVSVGPLAPADLDCTATAGADDDQLASASLPGVGSLGVVTTSASGAVAPGGLRTTTASARTAGLNLLGGLVTADEVRATATATDDAAGVVTATGTTNLTNLRVAGVPVLNPAVNQTIVIPLVASVVVDERVPSPGGVLVNAVHVKLLTGTDLVVSQARVELGC</sequence>
<gene>
    <name evidence="3" type="ORF">CLV43_11789</name>
</gene>
<protein>
    <recommendedName>
        <fullName evidence="2">DUF7933 domain-containing protein</fullName>
    </recommendedName>
</protein>
<dbReference type="Pfam" id="PF25564">
    <property type="entry name" value="DUF7933"/>
    <property type="match status" value="1"/>
</dbReference>
<accession>A0A2T0SLN4</accession>
<dbReference type="OrthoDB" id="134475at2"/>
<reference evidence="3 4" key="1">
    <citation type="submission" date="2018-03" db="EMBL/GenBank/DDBJ databases">
        <title>Genomic Encyclopedia of Archaeal and Bacterial Type Strains, Phase II (KMG-II): from individual species to whole genera.</title>
        <authorList>
            <person name="Goeker M."/>
        </authorList>
    </citation>
    <scope>NUCLEOTIDE SEQUENCE [LARGE SCALE GENOMIC DNA]</scope>
    <source>
        <strain evidence="3 4">DSM 44720</strain>
    </source>
</reference>
<dbReference type="NCBIfam" id="NF040603">
    <property type="entry name" value="choice_anch_P"/>
    <property type="match status" value="1"/>
</dbReference>
<proteinExistence type="predicted"/>
<feature type="domain" description="DUF7933" evidence="2">
    <location>
        <begin position="247"/>
        <end position="358"/>
    </location>
</feature>
<evidence type="ECO:0000259" key="2">
    <source>
        <dbReference type="Pfam" id="PF25564"/>
    </source>
</evidence>
<dbReference type="InterPro" id="IPR057693">
    <property type="entry name" value="DUF7933"/>
</dbReference>
<dbReference type="RefSeq" id="WP_106195131.1">
    <property type="nucleotide sequence ID" value="NZ_PVTF01000017.1"/>
</dbReference>
<comment type="caution">
    <text evidence="3">The sequence shown here is derived from an EMBL/GenBank/DDBJ whole genome shotgun (WGS) entry which is preliminary data.</text>
</comment>
<keyword evidence="1" id="KW-0732">Signal</keyword>
<name>A0A2T0SLN4_9PSEU</name>
<organism evidence="3 4">
    <name type="scientific">Umezawaea tangerina</name>
    <dbReference type="NCBI Taxonomy" id="84725"/>
    <lineage>
        <taxon>Bacteria</taxon>
        <taxon>Bacillati</taxon>
        <taxon>Actinomycetota</taxon>
        <taxon>Actinomycetes</taxon>
        <taxon>Pseudonocardiales</taxon>
        <taxon>Pseudonocardiaceae</taxon>
        <taxon>Umezawaea</taxon>
    </lineage>
</organism>
<feature type="chain" id="PRO_5015765542" description="DUF7933 domain-containing protein" evidence="1">
    <location>
        <begin position="28"/>
        <end position="548"/>
    </location>
</feature>
<feature type="signal peptide" evidence="1">
    <location>
        <begin position="1"/>
        <end position="27"/>
    </location>
</feature>
<evidence type="ECO:0000256" key="1">
    <source>
        <dbReference type="SAM" id="SignalP"/>
    </source>
</evidence>